<dbReference type="EMBL" id="GGEC01082762">
    <property type="protein sequence ID" value="MBX63246.1"/>
    <property type="molecule type" value="Transcribed_RNA"/>
</dbReference>
<proteinExistence type="predicted"/>
<reference evidence="1" key="1">
    <citation type="submission" date="2018-02" db="EMBL/GenBank/DDBJ databases">
        <title>Rhizophora mucronata_Transcriptome.</title>
        <authorList>
            <person name="Meera S.P."/>
            <person name="Sreeshan A."/>
            <person name="Augustine A."/>
        </authorList>
    </citation>
    <scope>NUCLEOTIDE SEQUENCE</scope>
    <source>
        <tissue evidence="1">Leaf</tissue>
    </source>
</reference>
<sequence>MKETHRRNRRSCQIQIKMKIQYLNLR</sequence>
<protein>
    <submittedName>
        <fullName evidence="1">GABA transporter 1-like isoform X3</fullName>
    </submittedName>
</protein>
<evidence type="ECO:0000313" key="1">
    <source>
        <dbReference type="EMBL" id="MBX63246.1"/>
    </source>
</evidence>
<organism evidence="1">
    <name type="scientific">Rhizophora mucronata</name>
    <name type="common">Asiatic mangrove</name>
    <dbReference type="NCBI Taxonomy" id="61149"/>
    <lineage>
        <taxon>Eukaryota</taxon>
        <taxon>Viridiplantae</taxon>
        <taxon>Streptophyta</taxon>
        <taxon>Embryophyta</taxon>
        <taxon>Tracheophyta</taxon>
        <taxon>Spermatophyta</taxon>
        <taxon>Magnoliopsida</taxon>
        <taxon>eudicotyledons</taxon>
        <taxon>Gunneridae</taxon>
        <taxon>Pentapetalae</taxon>
        <taxon>rosids</taxon>
        <taxon>fabids</taxon>
        <taxon>Malpighiales</taxon>
        <taxon>Rhizophoraceae</taxon>
        <taxon>Rhizophora</taxon>
    </lineage>
</organism>
<dbReference type="AlphaFoldDB" id="A0A2P2Q8D3"/>
<name>A0A2P2Q8D3_RHIMU</name>
<accession>A0A2P2Q8D3</accession>